<accession>A0A448X0Z1</accession>
<comment type="caution">
    <text evidence="1">The sequence shown here is derived from an EMBL/GenBank/DDBJ whole genome shotgun (WGS) entry which is preliminary data.</text>
</comment>
<keyword evidence="2" id="KW-1185">Reference proteome</keyword>
<protein>
    <submittedName>
        <fullName evidence="1">Uncharacterized protein</fullName>
    </submittedName>
</protein>
<evidence type="ECO:0000313" key="2">
    <source>
        <dbReference type="Proteomes" id="UP000784294"/>
    </source>
</evidence>
<reference evidence="1" key="1">
    <citation type="submission" date="2018-11" db="EMBL/GenBank/DDBJ databases">
        <authorList>
            <consortium name="Pathogen Informatics"/>
        </authorList>
    </citation>
    <scope>NUCLEOTIDE SEQUENCE</scope>
</reference>
<dbReference type="AlphaFoldDB" id="A0A448X0Z1"/>
<sequence>MPTLQASQSLYAHNPVYNSIWPSVYAVCLGRPYQPPLPCQPEMVTHCLSVPGEQSLSFARSPHNRKPLHTAASDSLAASMVGREPHRDALQWRRSAFPYKSEAAFISIPNLLADLAASRRVGWPRRDERGGGVSCASMALIRF</sequence>
<evidence type="ECO:0000313" key="1">
    <source>
        <dbReference type="EMBL" id="VEL25301.1"/>
    </source>
</evidence>
<organism evidence="1 2">
    <name type="scientific">Protopolystoma xenopodis</name>
    <dbReference type="NCBI Taxonomy" id="117903"/>
    <lineage>
        <taxon>Eukaryota</taxon>
        <taxon>Metazoa</taxon>
        <taxon>Spiralia</taxon>
        <taxon>Lophotrochozoa</taxon>
        <taxon>Platyhelminthes</taxon>
        <taxon>Monogenea</taxon>
        <taxon>Polyopisthocotylea</taxon>
        <taxon>Polystomatidea</taxon>
        <taxon>Polystomatidae</taxon>
        <taxon>Protopolystoma</taxon>
    </lineage>
</organism>
<gene>
    <name evidence="1" type="ORF">PXEA_LOCUS18741</name>
</gene>
<proteinExistence type="predicted"/>
<dbReference type="EMBL" id="CAAALY010072880">
    <property type="protein sequence ID" value="VEL25301.1"/>
    <property type="molecule type" value="Genomic_DNA"/>
</dbReference>
<dbReference type="Proteomes" id="UP000784294">
    <property type="component" value="Unassembled WGS sequence"/>
</dbReference>
<name>A0A448X0Z1_9PLAT</name>